<keyword evidence="9" id="KW-0902">Two-component regulatory system</keyword>
<evidence type="ECO:0000259" key="12">
    <source>
        <dbReference type="PROSITE" id="PS50109"/>
    </source>
</evidence>
<dbReference type="Pfam" id="PF00512">
    <property type="entry name" value="HisKA"/>
    <property type="match status" value="1"/>
</dbReference>
<sequence>MKRDRRSSRFLERLKGLPLRYRLIVPFILLALFGTSSLVWISILSQNTLIRQQEEQRLDSLLRAFFQTLDLRGRWAVSLASGFAKNPEVARALAERDRARLLALCYEPYLFMHRQHGIQQFHFEVVPGRSFLRLHRLYQYGDDLRSARKQIQDALSQGKAFYGLEEGTTGYGIRGVVPVLWKGSMVGTVEIGFALSNKILQELHLRPDERVSLLMPAGSDDDALSFRSVATTFAQSFVRTEPVYRTVLETGRDVHIHREMEGHPYCLLISVVNDYQGRPAALVEVGVDRWETVRQATRYRQWMIGLGLVGMVLSIGAIYLISFLFTRPIDRMIQLAREIGEGRKVRPLEVRPSGELGTLADALDDMLRSLEMSREQIKLYAATLEEKVQARTRELRESEEKYRSLVERVPLVVYRVDVQGRTVYVNHFVEDLLGVSPSEVLEDSWFWKEKVWPEDRERIWPLMDRCTEEGREYREEYRVRHRDGRPVHVLDHAIPVLGDDGRVQMVDGFLVDVSERYQLQQQIIQTEELKTLSEISARLAHEIRNPIAVAGGFARRLLTRLPEGDANRRKAEIIFQEIVRLEGILEKVLAYLKPVEVALQRSDINALIEEVLGELRSAFYQKAIRAGASLQPDLPQLMIDPAWMKKSLEVLVTALVSYCPAEGGSLEVHSHGLPNAVLVEIKACGLHVSDDDIDHFFYPFTSRLDETRRLDLPLAKMIIHKHRGLVRLQRTGERELLLTITLPVC</sequence>
<evidence type="ECO:0000259" key="14">
    <source>
        <dbReference type="PROSITE" id="PS50113"/>
    </source>
</evidence>
<dbReference type="OrthoDB" id="9805967at2"/>
<keyword evidence="11" id="KW-0812">Transmembrane</keyword>
<dbReference type="NCBIfam" id="TIGR00229">
    <property type="entry name" value="sensory_box"/>
    <property type="match status" value="1"/>
</dbReference>
<feature type="coiled-coil region" evidence="10">
    <location>
        <begin position="381"/>
        <end position="408"/>
    </location>
</feature>
<evidence type="ECO:0000256" key="11">
    <source>
        <dbReference type="SAM" id="Phobius"/>
    </source>
</evidence>
<dbReference type="InterPro" id="IPR001610">
    <property type="entry name" value="PAC"/>
</dbReference>
<evidence type="ECO:0000256" key="4">
    <source>
        <dbReference type="ARBA" id="ARBA00022553"/>
    </source>
</evidence>
<evidence type="ECO:0000256" key="6">
    <source>
        <dbReference type="ARBA" id="ARBA00022741"/>
    </source>
</evidence>
<dbReference type="InterPro" id="IPR029151">
    <property type="entry name" value="Sensor-like_sf"/>
</dbReference>
<feature type="domain" description="HAMP" evidence="15">
    <location>
        <begin position="323"/>
        <end position="375"/>
    </location>
</feature>
<reference evidence="17" key="1">
    <citation type="submission" date="2016-11" db="EMBL/GenBank/DDBJ databases">
        <authorList>
            <person name="Varghese N."/>
            <person name="Submissions S."/>
        </authorList>
    </citation>
    <scope>NUCLEOTIDE SEQUENCE [LARGE SCALE GENOMIC DNA]</scope>
    <source>
        <strain evidence="17">DSM 9756</strain>
    </source>
</reference>
<dbReference type="GO" id="GO:0000155">
    <property type="term" value="F:phosphorelay sensor kinase activity"/>
    <property type="evidence" value="ECO:0007669"/>
    <property type="project" value="InterPro"/>
</dbReference>
<gene>
    <name evidence="16" type="ORF">SAMN02745206_02438</name>
</gene>
<evidence type="ECO:0000256" key="3">
    <source>
        <dbReference type="ARBA" id="ARBA00012438"/>
    </source>
</evidence>
<feature type="domain" description="PAS" evidence="13">
    <location>
        <begin position="398"/>
        <end position="470"/>
    </location>
</feature>
<dbReference type="Proteomes" id="UP000184076">
    <property type="component" value="Unassembled WGS sequence"/>
</dbReference>
<dbReference type="Pfam" id="PF08447">
    <property type="entry name" value="PAS_3"/>
    <property type="match status" value="1"/>
</dbReference>
<feature type="transmembrane region" description="Helical" evidence="11">
    <location>
        <begin position="21"/>
        <end position="43"/>
    </location>
</feature>
<dbReference type="SUPFAM" id="SSF47384">
    <property type="entry name" value="Homodimeric domain of signal transducing histidine kinase"/>
    <property type="match status" value="1"/>
</dbReference>
<dbReference type="SUPFAM" id="SSF103190">
    <property type="entry name" value="Sensory domain-like"/>
    <property type="match status" value="1"/>
</dbReference>
<evidence type="ECO:0000256" key="2">
    <source>
        <dbReference type="ARBA" id="ARBA00004370"/>
    </source>
</evidence>
<name>A0A1M5DH22_9BACT</name>
<dbReference type="InterPro" id="IPR000014">
    <property type="entry name" value="PAS"/>
</dbReference>
<keyword evidence="17" id="KW-1185">Reference proteome</keyword>
<keyword evidence="6" id="KW-0547">Nucleotide-binding</keyword>
<dbReference type="Gene3D" id="1.10.287.130">
    <property type="match status" value="1"/>
</dbReference>
<dbReference type="SUPFAM" id="SSF55874">
    <property type="entry name" value="ATPase domain of HSP90 chaperone/DNA topoisomerase II/histidine kinase"/>
    <property type="match status" value="1"/>
</dbReference>
<dbReference type="InterPro" id="IPR036097">
    <property type="entry name" value="HisK_dim/P_sf"/>
</dbReference>
<proteinExistence type="predicted"/>
<keyword evidence="8" id="KW-0067">ATP-binding</keyword>
<dbReference type="InterPro" id="IPR000700">
    <property type="entry name" value="PAS-assoc_C"/>
</dbReference>
<dbReference type="InterPro" id="IPR035965">
    <property type="entry name" value="PAS-like_dom_sf"/>
</dbReference>
<dbReference type="EMBL" id="FQVB01000023">
    <property type="protein sequence ID" value="SHF66288.1"/>
    <property type="molecule type" value="Genomic_DNA"/>
</dbReference>
<keyword evidence="10" id="KW-0175">Coiled coil</keyword>
<dbReference type="Gene3D" id="3.30.565.10">
    <property type="entry name" value="Histidine kinase-like ATPase, C-terminal domain"/>
    <property type="match status" value="1"/>
</dbReference>
<dbReference type="RefSeq" id="WP_073039850.1">
    <property type="nucleotide sequence ID" value="NZ_FQVB01000023.1"/>
</dbReference>
<evidence type="ECO:0000256" key="9">
    <source>
        <dbReference type="ARBA" id="ARBA00023012"/>
    </source>
</evidence>
<evidence type="ECO:0000256" key="10">
    <source>
        <dbReference type="SAM" id="Coils"/>
    </source>
</evidence>
<dbReference type="SMART" id="SM00086">
    <property type="entry name" value="PAC"/>
    <property type="match status" value="1"/>
</dbReference>
<dbReference type="InterPro" id="IPR013655">
    <property type="entry name" value="PAS_fold_3"/>
</dbReference>
<dbReference type="SMART" id="SM00091">
    <property type="entry name" value="PAS"/>
    <property type="match status" value="1"/>
</dbReference>
<accession>A0A1M5DH22</accession>
<dbReference type="EC" id="2.7.13.3" evidence="3"/>
<dbReference type="SMART" id="SM00304">
    <property type="entry name" value="HAMP"/>
    <property type="match status" value="1"/>
</dbReference>
<evidence type="ECO:0000256" key="5">
    <source>
        <dbReference type="ARBA" id="ARBA00022679"/>
    </source>
</evidence>
<keyword evidence="11" id="KW-0472">Membrane</keyword>
<dbReference type="Gene3D" id="6.10.340.10">
    <property type="match status" value="1"/>
</dbReference>
<feature type="domain" description="Histidine kinase" evidence="12">
    <location>
        <begin position="538"/>
        <end position="745"/>
    </location>
</feature>
<dbReference type="CDD" id="cd00082">
    <property type="entry name" value="HisKA"/>
    <property type="match status" value="1"/>
</dbReference>
<dbReference type="PROSITE" id="PS50109">
    <property type="entry name" value="HIS_KIN"/>
    <property type="match status" value="1"/>
</dbReference>
<dbReference type="InterPro" id="IPR003661">
    <property type="entry name" value="HisK_dim/P_dom"/>
</dbReference>
<dbReference type="InterPro" id="IPR036890">
    <property type="entry name" value="HATPase_C_sf"/>
</dbReference>
<keyword evidence="7" id="KW-0418">Kinase</keyword>
<dbReference type="InterPro" id="IPR029150">
    <property type="entry name" value="dCache_3"/>
</dbReference>
<dbReference type="CDD" id="cd00130">
    <property type="entry name" value="PAS"/>
    <property type="match status" value="1"/>
</dbReference>
<dbReference type="PANTHER" id="PTHR43304:SF1">
    <property type="entry name" value="PAC DOMAIN-CONTAINING PROTEIN"/>
    <property type="match status" value="1"/>
</dbReference>
<organism evidence="16 17">
    <name type="scientific">Desulfacinum infernum DSM 9756</name>
    <dbReference type="NCBI Taxonomy" id="1121391"/>
    <lineage>
        <taxon>Bacteria</taxon>
        <taxon>Pseudomonadati</taxon>
        <taxon>Thermodesulfobacteriota</taxon>
        <taxon>Syntrophobacteria</taxon>
        <taxon>Syntrophobacterales</taxon>
        <taxon>Syntrophobacteraceae</taxon>
        <taxon>Desulfacinum</taxon>
    </lineage>
</organism>
<evidence type="ECO:0000313" key="17">
    <source>
        <dbReference type="Proteomes" id="UP000184076"/>
    </source>
</evidence>
<dbReference type="SMART" id="SM00388">
    <property type="entry name" value="HisKA"/>
    <property type="match status" value="1"/>
</dbReference>
<dbReference type="InterPro" id="IPR052162">
    <property type="entry name" value="Sensor_kinase/Photoreceptor"/>
</dbReference>
<keyword evidence="11" id="KW-1133">Transmembrane helix</keyword>
<keyword evidence="4" id="KW-0597">Phosphoprotein</keyword>
<dbReference type="PANTHER" id="PTHR43304">
    <property type="entry name" value="PHYTOCHROME-LIKE PROTEIN CPH1"/>
    <property type="match status" value="1"/>
</dbReference>
<dbReference type="Pfam" id="PF00672">
    <property type="entry name" value="HAMP"/>
    <property type="match status" value="1"/>
</dbReference>
<comment type="subcellular location">
    <subcellularLocation>
        <location evidence="2">Membrane</location>
    </subcellularLocation>
</comment>
<dbReference type="Pfam" id="PF14827">
    <property type="entry name" value="dCache_3"/>
    <property type="match status" value="1"/>
</dbReference>
<dbReference type="PROSITE" id="PS50113">
    <property type="entry name" value="PAC"/>
    <property type="match status" value="1"/>
</dbReference>
<evidence type="ECO:0000259" key="15">
    <source>
        <dbReference type="PROSITE" id="PS50885"/>
    </source>
</evidence>
<evidence type="ECO:0000256" key="1">
    <source>
        <dbReference type="ARBA" id="ARBA00000085"/>
    </source>
</evidence>
<dbReference type="STRING" id="1121391.SAMN02745206_02438"/>
<evidence type="ECO:0000256" key="8">
    <source>
        <dbReference type="ARBA" id="ARBA00022840"/>
    </source>
</evidence>
<dbReference type="PROSITE" id="PS50885">
    <property type="entry name" value="HAMP"/>
    <property type="match status" value="1"/>
</dbReference>
<dbReference type="InterPro" id="IPR003660">
    <property type="entry name" value="HAMP_dom"/>
</dbReference>
<dbReference type="InterPro" id="IPR005467">
    <property type="entry name" value="His_kinase_dom"/>
</dbReference>
<dbReference type="CDD" id="cd06225">
    <property type="entry name" value="HAMP"/>
    <property type="match status" value="1"/>
</dbReference>
<feature type="transmembrane region" description="Helical" evidence="11">
    <location>
        <begin position="302"/>
        <end position="325"/>
    </location>
</feature>
<dbReference type="SUPFAM" id="SSF158472">
    <property type="entry name" value="HAMP domain-like"/>
    <property type="match status" value="1"/>
</dbReference>
<keyword evidence="5" id="KW-0808">Transferase</keyword>
<comment type="catalytic activity">
    <reaction evidence="1">
        <text>ATP + protein L-histidine = ADP + protein N-phospho-L-histidine.</text>
        <dbReference type="EC" id="2.7.13.3"/>
    </reaction>
</comment>
<dbReference type="AlphaFoldDB" id="A0A1M5DH22"/>
<evidence type="ECO:0000313" key="16">
    <source>
        <dbReference type="EMBL" id="SHF66288.1"/>
    </source>
</evidence>
<dbReference type="GO" id="GO:0005524">
    <property type="term" value="F:ATP binding"/>
    <property type="evidence" value="ECO:0007669"/>
    <property type="project" value="UniProtKB-KW"/>
</dbReference>
<evidence type="ECO:0000259" key="13">
    <source>
        <dbReference type="PROSITE" id="PS50112"/>
    </source>
</evidence>
<feature type="domain" description="PAC" evidence="14">
    <location>
        <begin position="473"/>
        <end position="525"/>
    </location>
</feature>
<dbReference type="PROSITE" id="PS50112">
    <property type="entry name" value="PAS"/>
    <property type="match status" value="1"/>
</dbReference>
<evidence type="ECO:0000256" key="7">
    <source>
        <dbReference type="ARBA" id="ARBA00022777"/>
    </source>
</evidence>
<protein>
    <recommendedName>
        <fullName evidence="3">histidine kinase</fullName>
        <ecNumber evidence="3">2.7.13.3</ecNumber>
    </recommendedName>
</protein>
<dbReference type="Gene3D" id="3.30.450.20">
    <property type="entry name" value="PAS domain"/>
    <property type="match status" value="2"/>
</dbReference>
<dbReference type="SUPFAM" id="SSF55785">
    <property type="entry name" value="PYP-like sensor domain (PAS domain)"/>
    <property type="match status" value="1"/>
</dbReference>
<dbReference type="GO" id="GO:0016020">
    <property type="term" value="C:membrane"/>
    <property type="evidence" value="ECO:0007669"/>
    <property type="project" value="UniProtKB-SubCell"/>
</dbReference>